<proteinExistence type="inferred from homology"/>
<dbReference type="InterPro" id="IPR050481">
    <property type="entry name" value="UDP-glycosyltransf_plant"/>
</dbReference>
<evidence type="ECO:0000313" key="6">
    <source>
        <dbReference type="Proteomes" id="UP000813463"/>
    </source>
</evidence>
<dbReference type="Proteomes" id="UP000813463">
    <property type="component" value="Chromosome 6"/>
</dbReference>
<dbReference type="EC" id="2.4.1.-" evidence="5"/>
<dbReference type="PANTHER" id="PTHR48049">
    <property type="entry name" value="GLYCOSYLTRANSFERASE"/>
    <property type="match status" value="1"/>
</dbReference>
<keyword evidence="4" id="KW-0328">Glycosyltransferase</keyword>
<reference evidence="6" key="1">
    <citation type="journal article" date="2021" name="Nat. Commun.">
        <title>Genomic analyses provide insights into spinach domestication and the genetic basis of agronomic traits.</title>
        <authorList>
            <person name="Cai X."/>
            <person name="Sun X."/>
            <person name="Xu C."/>
            <person name="Sun H."/>
            <person name="Wang X."/>
            <person name="Ge C."/>
            <person name="Zhang Z."/>
            <person name="Wang Q."/>
            <person name="Fei Z."/>
            <person name="Jiao C."/>
            <person name="Wang Q."/>
        </authorList>
    </citation>
    <scope>NUCLEOTIDE SEQUENCE [LARGE SCALE GENOMIC DNA]</scope>
    <source>
        <strain evidence="6">cv. Varoflay</strain>
    </source>
</reference>
<dbReference type="InterPro" id="IPR002213">
    <property type="entry name" value="UDP_glucos_trans"/>
</dbReference>
<evidence type="ECO:0000313" key="7">
    <source>
        <dbReference type="RefSeq" id="XP_021838788.1"/>
    </source>
</evidence>
<keyword evidence="3 4" id="KW-0808">Transferase</keyword>
<reference evidence="7" key="2">
    <citation type="submission" date="2025-08" db="UniProtKB">
        <authorList>
            <consortium name="RefSeq"/>
        </authorList>
    </citation>
    <scope>IDENTIFICATION</scope>
    <source>
        <tissue evidence="7">Leaf</tissue>
    </source>
</reference>
<dbReference type="AlphaFoldDB" id="A0A9R0HXR4"/>
<dbReference type="Pfam" id="PF00201">
    <property type="entry name" value="UDPGT"/>
    <property type="match status" value="1"/>
</dbReference>
<dbReference type="KEGG" id="soe:110778543"/>
<evidence type="ECO:0000256" key="4">
    <source>
        <dbReference type="RuleBase" id="RU003718"/>
    </source>
</evidence>
<dbReference type="FunFam" id="3.40.50.2000:FF:000037">
    <property type="entry name" value="Glycosyltransferase"/>
    <property type="match status" value="1"/>
</dbReference>
<dbReference type="OrthoDB" id="5835829at2759"/>
<evidence type="ECO:0000256" key="3">
    <source>
        <dbReference type="ARBA" id="ARBA00022679"/>
    </source>
</evidence>
<evidence type="ECO:0000256" key="1">
    <source>
        <dbReference type="ARBA" id="ARBA00004721"/>
    </source>
</evidence>
<dbReference type="CDD" id="cd03784">
    <property type="entry name" value="GT1_Gtf-like"/>
    <property type="match status" value="1"/>
</dbReference>
<evidence type="ECO:0000256" key="5">
    <source>
        <dbReference type="RuleBase" id="RU362057"/>
    </source>
</evidence>
<comment type="pathway">
    <text evidence="1">Secondary metabolite biosynthesis; terpenoid biosynthesis.</text>
</comment>
<evidence type="ECO:0000256" key="2">
    <source>
        <dbReference type="ARBA" id="ARBA00009995"/>
    </source>
</evidence>
<name>A0A9R0HXR4_SPIOL</name>
<dbReference type="PROSITE" id="PS00375">
    <property type="entry name" value="UDPGT"/>
    <property type="match status" value="1"/>
</dbReference>
<protein>
    <recommendedName>
        <fullName evidence="5">Glycosyltransferase</fullName>
        <ecNumber evidence="5">2.4.1.-</ecNumber>
    </recommendedName>
</protein>
<comment type="similarity">
    <text evidence="2 4">Belongs to the UDP-glycosyltransferase family.</text>
</comment>
<keyword evidence="6" id="KW-1185">Reference proteome</keyword>
<dbReference type="RefSeq" id="XP_021838788.1">
    <property type="nucleotide sequence ID" value="XM_021983096.2"/>
</dbReference>
<dbReference type="PANTHER" id="PTHR48049:SF34">
    <property type="entry name" value="UDP-GLYCOSYLTRANSFERASE 79B30-LIKE"/>
    <property type="match status" value="1"/>
</dbReference>
<gene>
    <name evidence="7" type="primary">LOC110778543</name>
</gene>
<dbReference type="InterPro" id="IPR035595">
    <property type="entry name" value="UDP_glycos_trans_CS"/>
</dbReference>
<dbReference type="SUPFAM" id="SSF53756">
    <property type="entry name" value="UDP-Glycosyltransferase/glycogen phosphorylase"/>
    <property type="match status" value="1"/>
</dbReference>
<dbReference type="GO" id="GO:0035251">
    <property type="term" value="F:UDP-glucosyltransferase activity"/>
    <property type="evidence" value="ECO:0000318"/>
    <property type="project" value="GO_Central"/>
</dbReference>
<dbReference type="GeneID" id="110778543"/>
<sequence length="460" mass="51572">MADNRKKPLHIAMYPWFAFGHLTSFLHLANKLAEKHHKISIFLPTKTQTKLASHNHHPNLITFIPLTLPTVPGLPPEAETTNDLPPSAWPQLMDAMDMTRDIIDSHLSNLKPDFVFYDFAFWLPEVACKHGSKSICYYATYLVNLAYGHPRSRNQPANHQFTEAELMQPPPNSPCEAVRLLGCEARELSRVFKFEFGGGISFLERITICFEAGDALAAKTCREMEGTYCHFVQQILKKPVLVIGPVVPESPASQLDHHFDCWLKEFGSASVIYCALGSERVLDKDQFQDLVLGLELTGRPFLAALKPPTGYKTIESALPSGFEERTKGRGIVHGGWVQQQLILQHPSVGCFVTHCGAGSLSEGMVSECQLVFLPQAVDQFLNARLMSLELKVGVEVQKQENDGFFTKEAVNKAVSTVMEEGNEIGKEVRSNHAKWRQFLLWEGLEESYMSSFIQSLQELL</sequence>
<dbReference type="Gene3D" id="3.40.50.2000">
    <property type="entry name" value="Glycogen Phosphorylase B"/>
    <property type="match status" value="2"/>
</dbReference>
<organism evidence="6 7">
    <name type="scientific">Spinacia oleracea</name>
    <name type="common">Spinach</name>
    <dbReference type="NCBI Taxonomy" id="3562"/>
    <lineage>
        <taxon>Eukaryota</taxon>
        <taxon>Viridiplantae</taxon>
        <taxon>Streptophyta</taxon>
        <taxon>Embryophyta</taxon>
        <taxon>Tracheophyta</taxon>
        <taxon>Spermatophyta</taxon>
        <taxon>Magnoliopsida</taxon>
        <taxon>eudicotyledons</taxon>
        <taxon>Gunneridae</taxon>
        <taxon>Pentapetalae</taxon>
        <taxon>Caryophyllales</taxon>
        <taxon>Chenopodiaceae</taxon>
        <taxon>Chenopodioideae</taxon>
        <taxon>Anserineae</taxon>
        <taxon>Spinacia</taxon>
    </lineage>
</organism>
<accession>A0A9R0HXR4</accession>